<evidence type="ECO:0000259" key="1">
    <source>
        <dbReference type="PROSITE" id="PS51676"/>
    </source>
</evidence>
<feature type="domain" description="FF" evidence="1">
    <location>
        <begin position="5"/>
        <end position="61"/>
    </location>
</feature>
<dbReference type="SMART" id="SM00441">
    <property type="entry name" value="FF"/>
    <property type="match status" value="2"/>
</dbReference>
<name>X6M9I2_RETFI</name>
<evidence type="ECO:0000313" key="2">
    <source>
        <dbReference type="EMBL" id="ETO10137.1"/>
    </source>
</evidence>
<sequence>AIQYKDWHERVKAFRQLLEDKQIHPDWNWNKVLPIIVQDYRYEAIPKVNDKKKELKQWQTDERTRLDGEMRQKEQLIQQQFVQMLQSKFHQLVKKSYRHVKHILQEEEAYKAVERDALREEWYDRWRDNASEQYRKQKQQEKFCFVHCFFFFFFH</sequence>
<dbReference type="InterPro" id="IPR036517">
    <property type="entry name" value="FF_domain_sf"/>
</dbReference>
<dbReference type="InterPro" id="IPR039726">
    <property type="entry name" value="Prp40-like"/>
</dbReference>
<comment type="caution">
    <text evidence="2">The sequence shown here is derived from an EMBL/GenBank/DDBJ whole genome shotgun (WGS) entry which is preliminary data.</text>
</comment>
<dbReference type="Pfam" id="PF01846">
    <property type="entry name" value="FF"/>
    <property type="match status" value="1"/>
</dbReference>
<proteinExistence type="predicted"/>
<dbReference type="PANTHER" id="PTHR11864">
    <property type="entry name" value="PRE-MRNA-PROCESSING PROTEIN PRP40"/>
    <property type="match status" value="1"/>
</dbReference>
<protein>
    <recommendedName>
        <fullName evidence="1">FF domain-containing protein</fullName>
    </recommendedName>
</protein>
<dbReference type="SUPFAM" id="SSF81698">
    <property type="entry name" value="FF domain"/>
    <property type="match status" value="1"/>
</dbReference>
<dbReference type="Gene3D" id="1.10.10.440">
    <property type="entry name" value="FF domain"/>
    <property type="match status" value="2"/>
</dbReference>
<dbReference type="PANTHER" id="PTHR11864:SF0">
    <property type="entry name" value="PRP40 PRE-MRNA PROCESSING FACTOR 40 HOMOLOG A (YEAST)"/>
    <property type="match status" value="1"/>
</dbReference>
<dbReference type="GO" id="GO:0005685">
    <property type="term" value="C:U1 snRNP"/>
    <property type="evidence" value="ECO:0007669"/>
    <property type="project" value="TreeGrafter"/>
</dbReference>
<keyword evidence="3" id="KW-1185">Reference proteome</keyword>
<dbReference type="GO" id="GO:0071004">
    <property type="term" value="C:U2-type prespliceosome"/>
    <property type="evidence" value="ECO:0007669"/>
    <property type="project" value="TreeGrafter"/>
</dbReference>
<gene>
    <name evidence="2" type="ORF">RFI_27242</name>
</gene>
<dbReference type="OrthoDB" id="187617at2759"/>
<dbReference type="Proteomes" id="UP000023152">
    <property type="component" value="Unassembled WGS sequence"/>
</dbReference>
<feature type="non-terminal residue" evidence="2">
    <location>
        <position position="1"/>
    </location>
</feature>
<dbReference type="PROSITE" id="PS51676">
    <property type="entry name" value="FF"/>
    <property type="match status" value="1"/>
</dbReference>
<dbReference type="EMBL" id="ASPP01023634">
    <property type="protein sequence ID" value="ETO10137.1"/>
    <property type="molecule type" value="Genomic_DNA"/>
</dbReference>
<evidence type="ECO:0000313" key="3">
    <source>
        <dbReference type="Proteomes" id="UP000023152"/>
    </source>
</evidence>
<dbReference type="InterPro" id="IPR002713">
    <property type="entry name" value="FF_domain"/>
</dbReference>
<reference evidence="2 3" key="1">
    <citation type="journal article" date="2013" name="Curr. Biol.">
        <title>The Genome of the Foraminiferan Reticulomyxa filosa.</title>
        <authorList>
            <person name="Glockner G."/>
            <person name="Hulsmann N."/>
            <person name="Schleicher M."/>
            <person name="Noegel A.A."/>
            <person name="Eichinger L."/>
            <person name="Gallinger C."/>
            <person name="Pawlowski J."/>
            <person name="Sierra R."/>
            <person name="Euteneuer U."/>
            <person name="Pillet L."/>
            <person name="Moustafa A."/>
            <person name="Platzer M."/>
            <person name="Groth M."/>
            <person name="Szafranski K."/>
            <person name="Schliwa M."/>
        </authorList>
    </citation>
    <scope>NUCLEOTIDE SEQUENCE [LARGE SCALE GENOMIC DNA]</scope>
</reference>
<accession>X6M9I2</accession>
<organism evidence="2 3">
    <name type="scientific">Reticulomyxa filosa</name>
    <dbReference type="NCBI Taxonomy" id="46433"/>
    <lineage>
        <taxon>Eukaryota</taxon>
        <taxon>Sar</taxon>
        <taxon>Rhizaria</taxon>
        <taxon>Retaria</taxon>
        <taxon>Foraminifera</taxon>
        <taxon>Monothalamids</taxon>
        <taxon>Reticulomyxidae</taxon>
        <taxon>Reticulomyxa</taxon>
    </lineage>
</organism>
<dbReference type="GO" id="GO:0045292">
    <property type="term" value="P:mRNA cis splicing, via spliceosome"/>
    <property type="evidence" value="ECO:0007669"/>
    <property type="project" value="InterPro"/>
</dbReference>
<dbReference type="AlphaFoldDB" id="X6M9I2"/>
<dbReference type="GO" id="GO:0003723">
    <property type="term" value="F:RNA binding"/>
    <property type="evidence" value="ECO:0007669"/>
    <property type="project" value="TreeGrafter"/>
</dbReference>